<reference evidence="2 3" key="1">
    <citation type="submission" date="2024-01" db="EMBL/GenBank/DDBJ databases">
        <title>The genomes of 5 underutilized Papilionoideae crops provide insights into root nodulation and disease resistanc.</title>
        <authorList>
            <person name="Yuan L."/>
        </authorList>
    </citation>
    <scope>NUCLEOTIDE SEQUENCE [LARGE SCALE GENOMIC DNA]</scope>
    <source>
        <strain evidence="2">ZHUSHIDOU_FW_LH</strain>
        <tissue evidence="2">Leaf</tissue>
    </source>
</reference>
<dbReference type="Pfam" id="PF00067">
    <property type="entry name" value="p450"/>
    <property type="match status" value="1"/>
</dbReference>
<protein>
    <recommendedName>
        <fullName evidence="4">Cytochrome P450</fullName>
    </recommendedName>
</protein>
<dbReference type="PANTHER" id="PTHR47951">
    <property type="entry name" value="OS08G0547900 PROTEIN"/>
    <property type="match status" value="1"/>
</dbReference>
<evidence type="ECO:0000313" key="3">
    <source>
        <dbReference type="Proteomes" id="UP001372338"/>
    </source>
</evidence>
<feature type="compositionally biased region" description="Basic and acidic residues" evidence="1">
    <location>
        <begin position="177"/>
        <end position="190"/>
    </location>
</feature>
<dbReference type="GO" id="GO:0005506">
    <property type="term" value="F:iron ion binding"/>
    <property type="evidence" value="ECO:0007669"/>
    <property type="project" value="InterPro"/>
</dbReference>
<dbReference type="SUPFAM" id="SSF48264">
    <property type="entry name" value="Cytochrome P450"/>
    <property type="match status" value="1"/>
</dbReference>
<feature type="compositionally biased region" description="Polar residues" evidence="1">
    <location>
        <begin position="68"/>
        <end position="80"/>
    </location>
</feature>
<dbReference type="InterPro" id="IPR001128">
    <property type="entry name" value="Cyt_P450"/>
</dbReference>
<evidence type="ECO:0000256" key="1">
    <source>
        <dbReference type="SAM" id="MobiDB-lite"/>
    </source>
</evidence>
<dbReference type="PANTHER" id="PTHR47951:SF3">
    <property type="entry name" value="CYTOCHROME P450, FAMILY 706, SUBFAMILY A, POLYPEPTIDE 4"/>
    <property type="match status" value="1"/>
</dbReference>
<feature type="compositionally biased region" description="Pro residues" evidence="1">
    <location>
        <begin position="20"/>
        <end position="29"/>
    </location>
</feature>
<evidence type="ECO:0008006" key="4">
    <source>
        <dbReference type="Google" id="ProtNLM"/>
    </source>
</evidence>
<keyword evidence="3" id="KW-1185">Reference proteome</keyword>
<evidence type="ECO:0000313" key="2">
    <source>
        <dbReference type="EMBL" id="KAK7251215.1"/>
    </source>
</evidence>
<feature type="region of interest" description="Disordered" evidence="1">
    <location>
        <begin position="1"/>
        <end position="80"/>
    </location>
</feature>
<feature type="compositionally biased region" description="Polar residues" evidence="1">
    <location>
        <begin position="256"/>
        <end position="266"/>
    </location>
</feature>
<dbReference type="AlphaFoldDB" id="A0AAN9E8Q6"/>
<dbReference type="EMBL" id="JAYWIO010000007">
    <property type="protein sequence ID" value="KAK7251215.1"/>
    <property type="molecule type" value="Genomic_DNA"/>
</dbReference>
<gene>
    <name evidence="2" type="ORF">RIF29_34216</name>
</gene>
<accession>A0AAN9E8Q6</accession>
<dbReference type="GO" id="GO:0016705">
    <property type="term" value="F:oxidoreductase activity, acting on paired donors, with incorporation or reduction of molecular oxygen"/>
    <property type="evidence" value="ECO:0007669"/>
    <property type="project" value="InterPro"/>
</dbReference>
<dbReference type="GO" id="GO:0020037">
    <property type="term" value="F:heme binding"/>
    <property type="evidence" value="ECO:0007669"/>
    <property type="project" value="InterPro"/>
</dbReference>
<dbReference type="InterPro" id="IPR036396">
    <property type="entry name" value="Cyt_P450_sf"/>
</dbReference>
<feature type="compositionally biased region" description="Basic and acidic residues" evidence="1">
    <location>
        <begin position="270"/>
        <end position="284"/>
    </location>
</feature>
<feature type="compositionally biased region" description="Basic and acidic residues" evidence="1">
    <location>
        <begin position="56"/>
        <end position="67"/>
    </location>
</feature>
<dbReference type="Proteomes" id="UP001372338">
    <property type="component" value="Unassembled WGS sequence"/>
</dbReference>
<feature type="compositionally biased region" description="Basic residues" evidence="1">
    <location>
        <begin position="39"/>
        <end position="55"/>
    </location>
</feature>
<dbReference type="Gene3D" id="1.10.630.10">
    <property type="entry name" value="Cytochrome P450"/>
    <property type="match status" value="1"/>
</dbReference>
<proteinExistence type="predicted"/>
<feature type="region of interest" description="Disordered" evidence="1">
    <location>
        <begin position="168"/>
        <end position="288"/>
    </location>
</feature>
<feature type="compositionally biased region" description="Polar residues" evidence="1">
    <location>
        <begin position="214"/>
        <end position="224"/>
    </location>
</feature>
<feature type="compositionally biased region" description="Pro residues" evidence="1">
    <location>
        <begin position="197"/>
        <end position="211"/>
    </location>
</feature>
<dbReference type="GO" id="GO:0004497">
    <property type="term" value="F:monooxygenase activity"/>
    <property type="evidence" value="ECO:0007669"/>
    <property type="project" value="InterPro"/>
</dbReference>
<feature type="compositionally biased region" description="Basic and acidic residues" evidence="1">
    <location>
        <begin position="246"/>
        <end position="255"/>
    </location>
</feature>
<comment type="caution">
    <text evidence="2">The sequence shown here is derived from an EMBL/GenBank/DDBJ whole genome shotgun (WGS) entry which is preliminary data.</text>
</comment>
<sequence>MTHRPTLNQHRDSRAALRPEAPPRQPSPLRPSSRDPKPHHPRAAPPRHCHQRATHLHCDPLPQRERPTNTATPMATTHQPSSYGVLIPSLNDLVHLYHLDPELLHLWWVARWWQCRGGAARGWWGFGSQLLGRSGGGCRGGASGRRVARESRCWLRVGLSVVAAVGVGAADNGGGGWRREERRSSLDHRPQHTTLTAPPPHCQQHPQPPRATPHTHSPTANSIRNRARGYTATQPHPCTLHPSRGLSHDPHEHPTLQRSSVFSQPTHVPPRSDRELSHDPHEHPASLNPINLPPGPSGFPIFGNLLSLDPELHSYSVDLARTYGPVVKLRLGGKLGIIVTSPFMARQVLQDHDTIFANRDNRAASKIASYGGNDIVSASYGPKWRMLRKVCMLKMLSNTTLDSVYEHRRTEVRKMVKFIYSQVELKVNIGEQAFLTQLNVITNMMWGGGIEEVERERVGAEFRETVAEMTSLLGKLNVSDLFPWLARFDLQGVEKQMNELVPRFDQIFDKMISQRVKMKKEERKKERKDFLQFLLDLKEEEDSQTPLTITQIKALLLDS</sequence>
<organism evidence="2 3">
    <name type="scientific">Crotalaria pallida</name>
    <name type="common">Smooth rattlebox</name>
    <name type="synonym">Crotalaria striata</name>
    <dbReference type="NCBI Taxonomy" id="3830"/>
    <lineage>
        <taxon>Eukaryota</taxon>
        <taxon>Viridiplantae</taxon>
        <taxon>Streptophyta</taxon>
        <taxon>Embryophyta</taxon>
        <taxon>Tracheophyta</taxon>
        <taxon>Spermatophyta</taxon>
        <taxon>Magnoliopsida</taxon>
        <taxon>eudicotyledons</taxon>
        <taxon>Gunneridae</taxon>
        <taxon>Pentapetalae</taxon>
        <taxon>rosids</taxon>
        <taxon>fabids</taxon>
        <taxon>Fabales</taxon>
        <taxon>Fabaceae</taxon>
        <taxon>Papilionoideae</taxon>
        <taxon>50 kb inversion clade</taxon>
        <taxon>genistoids sensu lato</taxon>
        <taxon>core genistoids</taxon>
        <taxon>Crotalarieae</taxon>
        <taxon>Crotalaria</taxon>
    </lineage>
</organism>
<name>A0AAN9E8Q6_CROPI</name>